<name>A0A6S6ZAU2_9BURK</name>
<dbReference type="CDD" id="cd08417">
    <property type="entry name" value="PBP2_Nitroaromatics_like"/>
    <property type="match status" value="1"/>
</dbReference>
<keyword evidence="2" id="KW-0805">Transcription regulation</keyword>
<protein>
    <submittedName>
        <fullName evidence="6">HTH-type transcriptional regulator LeuO</fullName>
    </submittedName>
</protein>
<dbReference type="Gene3D" id="1.10.10.10">
    <property type="entry name" value="Winged helix-like DNA-binding domain superfamily/Winged helix DNA-binding domain"/>
    <property type="match status" value="1"/>
</dbReference>
<dbReference type="SUPFAM" id="SSF53850">
    <property type="entry name" value="Periplasmic binding protein-like II"/>
    <property type="match status" value="1"/>
</dbReference>
<keyword evidence="7" id="KW-1185">Reference proteome</keyword>
<reference evidence="6 7" key="1">
    <citation type="submission" date="2020-04" db="EMBL/GenBank/DDBJ databases">
        <authorList>
            <person name="De Canck E."/>
        </authorList>
    </citation>
    <scope>NUCLEOTIDE SEQUENCE [LARGE SCALE GENOMIC DNA]</scope>
    <source>
        <strain evidence="6 7">LMG 3441</strain>
    </source>
</reference>
<organism evidence="6 7">
    <name type="scientific">Achromobacter kerstersii</name>
    <dbReference type="NCBI Taxonomy" id="1353890"/>
    <lineage>
        <taxon>Bacteria</taxon>
        <taxon>Pseudomonadati</taxon>
        <taxon>Pseudomonadota</taxon>
        <taxon>Betaproteobacteria</taxon>
        <taxon>Burkholderiales</taxon>
        <taxon>Alcaligenaceae</taxon>
        <taxon>Achromobacter</taxon>
    </lineage>
</organism>
<dbReference type="InterPro" id="IPR005119">
    <property type="entry name" value="LysR_subst-bd"/>
</dbReference>
<dbReference type="Pfam" id="PF00126">
    <property type="entry name" value="HTH_1"/>
    <property type="match status" value="1"/>
</dbReference>
<dbReference type="PROSITE" id="PS50931">
    <property type="entry name" value="HTH_LYSR"/>
    <property type="match status" value="1"/>
</dbReference>
<dbReference type="InterPro" id="IPR050389">
    <property type="entry name" value="LysR-type_TF"/>
</dbReference>
<evidence type="ECO:0000313" key="6">
    <source>
        <dbReference type="EMBL" id="CAB3664570.1"/>
    </source>
</evidence>
<sequence>MTRTDHHQALRRLDLNLLLILDSLMTTRSATATARALHKTQPGVSRDLAKLRHALGDPLFVPVKGRLEPTERALDLHATVRVALQQLDHALSGTQTFEPARINDVVNIGVGAHFELLLAPALIDIVSKTAPGLILRFHSVHGDFDPADLDREVQDVSIGLFEDIPQRFATTRLFGDERRIVMGRGHPLANRRRIRMEDLTEGDWFAFSQMHSHRTNLDRALKGYRQRIPFRAYLSGFGISPYLLTGDRYATTMPSFAAKLHERYFDVVSKPMPAPLRPLTFRMAWPRRLDGAPTHQWVRHQIGCVVKELIHQGWLHE</sequence>
<keyword evidence="3" id="KW-0238">DNA-binding</keyword>
<dbReference type="Gene3D" id="3.40.190.10">
    <property type="entry name" value="Periplasmic binding protein-like II"/>
    <property type="match status" value="2"/>
</dbReference>
<accession>A0A6S6ZAU2</accession>
<dbReference type="PANTHER" id="PTHR30118:SF15">
    <property type="entry name" value="TRANSCRIPTIONAL REGULATORY PROTEIN"/>
    <property type="match status" value="1"/>
</dbReference>
<dbReference type="InterPro" id="IPR036390">
    <property type="entry name" value="WH_DNA-bd_sf"/>
</dbReference>
<evidence type="ECO:0000259" key="5">
    <source>
        <dbReference type="PROSITE" id="PS50931"/>
    </source>
</evidence>
<feature type="domain" description="HTH lysR-type" evidence="5">
    <location>
        <begin position="13"/>
        <end position="70"/>
    </location>
</feature>
<dbReference type="Pfam" id="PF03466">
    <property type="entry name" value="LysR_substrate"/>
    <property type="match status" value="1"/>
</dbReference>
<dbReference type="InterPro" id="IPR036388">
    <property type="entry name" value="WH-like_DNA-bd_sf"/>
</dbReference>
<dbReference type="Proteomes" id="UP000494269">
    <property type="component" value="Unassembled WGS sequence"/>
</dbReference>
<dbReference type="GO" id="GO:0003677">
    <property type="term" value="F:DNA binding"/>
    <property type="evidence" value="ECO:0007669"/>
    <property type="project" value="UniProtKB-KW"/>
</dbReference>
<dbReference type="GO" id="GO:0003700">
    <property type="term" value="F:DNA-binding transcription factor activity"/>
    <property type="evidence" value="ECO:0007669"/>
    <property type="project" value="InterPro"/>
</dbReference>
<keyword evidence="4" id="KW-0804">Transcription</keyword>
<dbReference type="InterPro" id="IPR037402">
    <property type="entry name" value="YidZ_PBP2"/>
</dbReference>
<dbReference type="EMBL" id="CADIJQ010000001">
    <property type="protein sequence ID" value="CAB3664570.1"/>
    <property type="molecule type" value="Genomic_DNA"/>
</dbReference>
<dbReference type="InterPro" id="IPR000847">
    <property type="entry name" value="LysR_HTH_N"/>
</dbReference>
<evidence type="ECO:0000256" key="1">
    <source>
        <dbReference type="ARBA" id="ARBA00009437"/>
    </source>
</evidence>
<gene>
    <name evidence="6" type="primary">leuO</name>
    <name evidence="6" type="ORF">LMG3441_00744</name>
</gene>
<dbReference type="RefSeq" id="WP_175168836.1">
    <property type="nucleotide sequence ID" value="NZ_CADIJQ010000001.1"/>
</dbReference>
<dbReference type="SUPFAM" id="SSF46785">
    <property type="entry name" value="Winged helix' DNA-binding domain"/>
    <property type="match status" value="1"/>
</dbReference>
<evidence type="ECO:0000256" key="3">
    <source>
        <dbReference type="ARBA" id="ARBA00023125"/>
    </source>
</evidence>
<proteinExistence type="inferred from homology"/>
<dbReference type="AlphaFoldDB" id="A0A6S6ZAU2"/>
<evidence type="ECO:0000313" key="7">
    <source>
        <dbReference type="Proteomes" id="UP000494269"/>
    </source>
</evidence>
<comment type="similarity">
    <text evidence="1">Belongs to the LysR transcriptional regulatory family.</text>
</comment>
<dbReference type="PANTHER" id="PTHR30118">
    <property type="entry name" value="HTH-TYPE TRANSCRIPTIONAL REGULATOR LEUO-RELATED"/>
    <property type="match status" value="1"/>
</dbReference>
<evidence type="ECO:0000256" key="2">
    <source>
        <dbReference type="ARBA" id="ARBA00023015"/>
    </source>
</evidence>
<evidence type="ECO:0000256" key="4">
    <source>
        <dbReference type="ARBA" id="ARBA00023163"/>
    </source>
</evidence>